<dbReference type="EMBL" id="CP007145">
    <property type="protein sequence ID" value="AHJ99455.1"/>
    <property type="molecule type" value="Genomic_DNA"/>
</dbReference>
<reference evidence="2 3" key="1">
    <citation type="submission" date="2014-01" db="EMBL/GenBank/DDBJ databases">
        <title>Complete genome sequence of ionizing-radiation resistance bacterium Hymenobacter swuensis DY53.</title>
        <authorList>
            <person name="Jung J.-H."/>
            <person name="Jeong S.-W."/>
            <person name="Joe M.-H."/>
            <person name="Cho y.-j."/>
            <person name="Kim M.-K."/>
            <person name="Lim S.-Y."/>
        </authorList>
    </citation>
    <scope>NUCLEOTIDE SEQUENCE [LARGE SCALE GENOMIC DNA]</scope>
    <source>
        <strain evidence="2 3">DY53</strain>
    </source>
</reference>
<name>W8FCR1_9BACT</name>
<keyword evidence="3" id="KW-1185">Reference proteome</keyword>
<evidence type="ECO:0000256" key="1">
    <source>
        <dbReference type="SAM" id="MobiDB-lite"/>
    </source>
</evidence>
<organism evidence="2 3">
    <name type="scientific">Hymenobacter swuensis DY53</name>
    <dbReference type="NCBI Taxonomy" id="1227739"/>
    <lineage>
        <taxon>Bacteria</taxon>
        <taxon>Pseudomonadati</taxon>
        <taxon>Bacteroidota</taxon>
        <taxon>Cytophagia</taxon>
        <taxon>Cytophagales</taxon>
        <taxon>Hymenobacteraceae</taxon>
        <taxon>Hymenobacter</taxon>
    </lineage>
</organism>
<dbReference type="AlphaFoldDB" id="W8FCR1"/>
<proteinExistence type="predicted"/>
<dbReference type="KEGG" id="hsw:Hsw_3860"/>
<sequence>MANRPEPLPGGVAFSADGPQPVFKPHRISPNYSGGSISGRLLVIYFPLHE</sequence>
<feature type="region of interest" description="Disordered" evidence="1">
    <location>
        <begin position="1"/>
        <end position="20"/>
    </location>
</feature>
<accession>W8FCR1</accession>
<dbReference type="HOGENOM" id="CLU_3118674_0_0_10"/>
<dbReference type="STRING" id="1227739.Hsw_3860"/>
<evidence type="ECO:0000313" key="2">
    <source>
        <dbReference type="EMBL" id="AHJ99455.1"/>
    </source>
</evidence>
<gene>
    <name evidence="2" type="ORF">Hsw_3860</name>
</gene>
<protein>
    <submittedName>
        <fullName evidence="2">Uncharacterized protein</fullName>
    </submittedName>
</protein>
<dbReference type="Proteomes" id="UP000019423">
    <property type="component" value="Chromosome"/>
</dbReference>
<evidence type="ECO:0000313" key="3">
    <source>
        <dbReference type="Proteomes" id="UP000019423"/>
    </source>
</evidence>